<organism evidence="1 2">
    <name type="scientific">Cyphellophora europaea (strain CBS 101466)</name>
    <name type="common">Phialophora europaea</name>
    <dbReference type="NCBI Taxonomy" id="1220924"/>
    <lineage>
        <taxon>Eukaryota</taxon>
        <taxon>Fungi</taxon>
        <taxon>Dikarya</taxon>
        <taxon>Ascomycota</taxon>
        <taxon>Pezizomycotina</taxon>
        <taxon>Eurotiomycetes</taxon>
        <taxon>Chaetothyriomycetidae</taxon>
        <taxon>Chaetothyriales</taxon>
        <taxon>Cyphellophoraceae</taxon>
        <taxon>Cyphellophora</taxon>
    </lineage>
</organism>
<reference evidence="1 2" key="1">
    <citation type="submission" date="2013-03" db="EMBL/GenBank/DDBJ databases">
        <title>The Genome Sequence of Phialophora europaea CBS 101466.</title>
        <authorList>
            <consortium name="The Broad Institute Genomics Platform"/>
            <person name="Cuomo C."/>
            <person name="de Hoog S."/>
            <person name="Gorbushina A."/>
            <person name="Walker B."/>
            <person name="Young S.K."/>
            <person name="Zeng Q."/>
            <person name="Gargeya S."/>
            <person name="Fitzgerald M."/>
            <person name="Haas B."/>
            <person name="Abouelleil A."/>
            <person name="Allen A.W."/>
            <person name="Alvarado L."/>
            <person name="Arachchi H.M."/>
            <person name="Berlin A.M."/>
            <person name="Chapman S.B."/>
            <person name="Gainer-Dewar J."/>
            <person name="Goldberg J."/>
            <person name="Griggs A."/>
            <person name="Gujja S."/>
            <person name="Hansen M."/>
            <person name="Howarth C."/>
            <person name="Imamovic A."/>
            <person name="Ireland A."/>
            <person name="Larimer J."/>
            <person name="McCowan C."/>
            <person name="Murphy C."/>
            <person name="Pearson M."/>
            <person name="Poon T.W."/>
            <person name="Priest M."/>
            <person name="Roberts A."/>
            <person name="Saif S."/>
            <person name="Shea T."/>
            <person name="Sisk P."/>
            <person name="Sykes S."/>
            <person name="Wortman J."/>
            <person name="Nusbaum C."/>
            <person name="Birren B."/>
        </authorList>
    </citation>
    <scope>NUCLEOTIDE SEQUENCE [LARGE SCALE GENOMIC DNA]</scope>
    <source>
        <strain evidence="1 2">CBS 101466</strain>
    </source>
</reference>
<gene>
    <name evidence="1" type="ORF">HMPREF1541_04379</name>
</gene>
<dbReference type="AlphaFoldDB" id="W2RWM6"/>
<dbReference type="HOGENOM" id="CLU_1835096_0_0_1"/>
<accession>W2RWM6</accession>
<dbReference type="VEuPathDB" id="FungiDB:HMPREF1541_04379"/>
<dbReference type="RefSeq" id="XP_008716947.1">
    <property type="nucleotide sequence ID" value="XM_008718725.1"/>
</dbReference>
<name>W2RWM6_CYPE1</name>
<keyword evidence="2" id="KW-1185">Reference proteome</keyword>
<protein>
    <submittedName>
        <fullName evidence="1">Uncharacterized protein</fullName>
    </submittedName>
</protein>
<evidence type="ECO:0000313" key="2">
    <source>
        <dbReference type="Proteomes" id="UP000030752"/>
    </source>
</evidence>
<sequence>MAEMCESRPLIDTFPEIADNHFNSLILALWGFSQDYSYLGLRGKLAHLRHVSVVVISGRFTSSETDEVKWAIAHFQPRLRDSIRVPTEGFEYVNAIGAARLAEVVTDFELAEHDAWRHEEISLQSMPYGEDSWDLESSRR</sequence>
<dbReference type="EMBL" id="KB822720">
    <property type="protein sequence ID" value="ETN40104.1"/>
    <property type="molecule type" value="Genomic_DNA"/>
</dbReference>
<proteinExistence type="predicted"/>
<dbReference type="InParanoid" id="W2RWM6"/>
<evidence type="ECO:0000313" key="1">
    <source>
        <dbReference type="EMBL" id="ETN40104.1"/>
    </source>
</evidence>
<dbReference type="Proteomes" id="UP000030752">
    <property type="component" value="Unassembled WGS sequence"/>
</dbReference>
<dbReference type="GeneID" id="19971718"/>